<evidence type="ECO:0000256" key="1">
    <source>
        <dbReference type="SAM" id="Coils"/>
    </source>
</evidence>
<name>A0ABY7TU92_9SPHN</name>
<keyword evidence="4" id="KW-1185">Reference proteome</keyword>
<feature type="coiled-coil region" evidence="1">
    <location>
        <begin position="174"/>
        <end position="207"/>
    </location>
</feature>
<feature type="region of interest" description="Disordered" evidence="2">
    <location>
        <begin position="215"/>
        <end position="247"/>
    </location>
</feature>
<sequence length="316" mass="35405">MGCTCGGGVTREVVHCDSVRPSKRTSRVAFRGEAPVEGDPLLGFAPYIHKAPRRNSITPDRQRAFIAALAASGIVTQAARAIGASLEALYKIRNAPGAEGFAAAWEEAVDRGMARLEDCALERAIEGEERFIIRRGEVVARWRRYDTPLLMFLLRNRRRGRFDAYGLRGGERPLSAAEERARAIEEEREAEEVLESINAKLERMRERWIAAQAAECEDDGAEEEEVEPEVPHEDVAPAQDEADGKPGIRHLPDLLREGDEALGLARRHRYAREEARLIRARRRPAPFTLEEEVARRLMDDLDDGRIGPRARGEVPD</sequence>
<evidence type="ECO:0000256" key="2">
    <source>
        <dbReference type="SAM" id="MobiDB-lite"/>
    </source>
</evidence>
<gene>
    <name evidence="3" type="ORF">PQ457_11630</name>
</gene>
<feature type="compositionally biased region" description="Acidic residues" evidence="2">
    <location>
        <begin position="215"/>
        <end position="228"/>
    </location>
</feature>
<dbReference type="EMBL" id="CP117417">
    <property type="protein sequence ID" value="WCT76583.1"/>
    <property type="molecule type" value="Genomic_DNA"/>
</dbReference>
<evidence type="ECO:0000313" key="4">
    <source>
        <dbReference type="Proteomes" id="UP001218231"/>
    </source>
</evidence>
<dbReference type="Proteomes" id="UP001218231">
    <property type="component" value="Chromosome"/>
</dbReference>
<dbReference type="RefSeq" id="WP_273616998.1">
    <property type="nucleotide sequence ID" value="NZ_CP117417.1"/>
</dbReference>
<accession>A0ABY7TU92</accession>
<reference evidence="3 4" key="1">
    <citation type="submission" date="2023-02" db="EMBL/GenBank/DDBJ databases">
        <title>Genome sequence of Novosphingobium humi KACC 19094.</title>
        <authorList>
            <person name="Kim S."/>
            <person name="Heo J."/>
            <person name="Kwon S.-W."/>
        </authorList>
    </citation>
    <scope>NUCLEOTIDE SEQUENCE [LARGE SCALE GENOMIC DNA]</scope>
    <source>
        <strain evidence="3 4">KACC 19094</strain>
    </source>
</reference>
<organism evidence="3 4">
    <name type="scientific">Novosphingobium humi</name>
    <dbReference type="NCBI Taxonomy" id="2282397"/>
    <lineage>
        <taxon>Bacteria</taxon>
        <taxon>Pseudomonadati</taxon>
        <taxon>Pseudomonadota</taxon>
        <taxon>Alphaproteobacteria</taxon>
        <taxon>Sphingomonadales</taxon>
        <taxon>Sphingomonadaceae</taxon>
        <taxon>Novosphingobium</taxon>
    </lineage>
</organism>
<evidence type="ECO:0000313" key="3">
    <source>
        <dbReference type="EMBL" id="WCT76583.1"/>
    </source>
</evidence>
<keyword evidence="1" id="KW-0175">Coiled coil</keyword>
<proteinExistence type="predicted"/>
<protein>
    <submittedName>
        <fullName evidence="3">Uncharacterized protein</fullName>
    </submittedName>
</protein>